<gene>
    <name evidence="6" type="ORF">BST37_06880</name>
    <name evidence="5" type="ORF">MNVI_42480</name>
</gene>
<dbReference type="RefSeq" id="WP_083086941.1">
    <property type="nucleotide sequence ID" value="NZ_AP022583.1"/>
</dbReference>
<evidence type="ECO:0000313" key="5">
    <source>
        <dbReference type="EMBL" id="BBY08930.1"/>
    </source>
</evidence>
<keyword evidence="1" id="KW-0489">Methyltransferase</keyword>
<dbReference type="CDD" id="cd02440">
    <property type="entry name" value="AdoMet_MTases"/>
    <property type="match status" value="1"/>
</dbReference>
<organism evidence="5 8">
    <name type="scientific">Mycobacterium noviomagense</name>
    <dbReference type="NCBI Taxonomy" id="459858"/>
    <lineage>
        <taxon>Bacteria</taxon>
        <taxon>Bacillati</taxon>
        <taxon>Actinomycetota</taxon>
        <taxon>Actinomycetes</taxon>
        <taxon>Mycobacteriales</taxon>
        <taxon>Mycobacteriaceae</taxon>
        <taxon>Mycobacterium</taxon>
    </lineage>
</organism>
<dbReference type="Proteomes" id="UP000466894">
    <property type="component" value="Chromosome"/>
</dbReference>
<dbReference type="KEGG" id="mnv:MNVI_42480"/>
<proteinExistence type="predicted"/>
<dbReference type="EMBL" id="AP022583">
    <property type="protein sequence ID" value="BBY08930.1"/>
    <property type="molecule type" value="Genomic_DNA"/>
</dbReference>
<dbReference type="PANTHER" id="PTHR43464">
    <property type="entry name" value="METHYLTRANSFERASE"/>
    <property type="match status" value="1"/>
</dbReference>
<dbReference type="GO" id="GO:0008168">
    <property type="term" value="F:methyltransferase activity"/>
    <property type="evidence" value="ECO:0007669"/>
    <property type="project" value="UniProtKB-KW"/>
</dbReference>
<dbReference type="SUPFAM" id="SSF53335">
    <property type="entry name" value="S-adenosyl-L-methionine-dependent methyltransferases"/>
    <property type="match status" value="1"/>
</dbReference>
<evidence type="ECO:0000313" key="6">
    <source>
        <dbReference type="EMBL" id="ORB16276.1"/>
    </source>
</evidence>
<reference evidence="5" key="3">
    <citation type="submission" date="2020-02" db="EMBL/GenBank/DDBJ databases">
        <authorList>
            <person name="Matsumoto Y."/>
            <person name="Motooka D."/>
            <person name="Nakamura S."/>
        </authorList>
    </citation>
    <scope>NUCLEOTIDE SEQUENCE</scope>
    <source>
        <strain evidence="5">JCM 16367</strain>
    </source>
</reference>
<evidence type="ECO:0000256" key="1">
    <source>
        <dbReference type="ARBA" id="ARBA00022603"/>
    </source>
</evidence>
<feature type="domain" description="Methyltransferase" evidence="4">
    <location>
        <begin position="48"/>
        <end position="142"/>
    </location>
</feature>
<accession>A0A7I7PK77</accession>
<dbReference type="Gene3D" id="3.40.50.150">
    <property type="entry name" value="Vaccinia Virus protein VP39"/>
    <property type="match status" value="1"/>
</dbReference>
<evidence type="ECO:0000259" key="4">
    <source>
        <dbReference type="Pfam" id="PF13649"/>
    </source>
</evidence>
<keyword evidence="3" id="KW-0949">S-adenosyl-L-methionine</keyword>
<dbReference type="InterPro" id="IPR041698">
    <property type="entry name" value="Methyltransf_25"/>
</dbReference>
<evidence type="ECO:0000256" key="2">
    <source>
        <dbReference type="ARBA" id="ARBA00022679"/>
    </source>
</evidence>
<protein>
    <recommendedName>
        <fullName evidence="4">Methyltransferase domain-containing protein</fullName>
    </recommendedName>
</protein>
<dbReference type="EMBL" id="MVIC01000008">
    <property type="protein sequence ID" value="ORB16276.1"/>
    <property type="molecule type" value="Genomic_DNA"/>
</dbReference>
<keyword evidence="2" id="KW-0808">Transferase</keyword>
<dbReference type="GO" id="GO:0032259">
    <property type="term" value="P:methylation"/>
    <property type="evidence" value="ECO:0007669"/>
    <property type="project" value="UniProtKB-KW"/>
</dbReference>
<keyword evidence="7" id="KW-1185">Reference proteome</keyword>
<reference evidence="5 8" key="2">
    <citation type="journal article" date="2019" name="Emerg. Microbes Infect.">
        <title>Comprehensive subspecies identification of 175 nontuberculous mycobacteria species based on 7547 genomic profiles.</title>
        <authorList>
            <person name="Matsumoto Y."/>
            <person name="Kinjo T."/>
            <person name="Motooka D."/>
            <person name="Nabeya D."/>
            <person name="Jung N."/>
            <person name="Uechi K."/>
            <person name="Horii T."/>
            <person name="Iida T."/>
            <person name="Fujita J."/>
            <person name="Nakamura S."/>
        </authorList>
    </citation>
    <scope>NUCLEOTIDE SEQUENCE [LARGE SCALE GENOMIC DNA]</scope>
    <source>
        <strain evidence="5 8">JCM 16367</strain>
    </source>
</reference>
<dbReference type="AlphaFoldDB" id="A0A7I7PK77"/>
<evidence type="ECO:0000256" key="3">
    <source>
        <dbReference type="ARBA" id="ARBA00022691"/>
    </source>
</evidence>
<dbReference type="PANTHER" id="PTHR43464:SF19">
    <property type="entry name" value="UBIQUINONE BIOSYNTHESIS O-METHYLTRANSFERASE, MITOCHONDRIAL"/>
    <property type="match status" value="1"/>
</dbReference>
<dbReference type="InterPro" id="IPR029063">
    <property type="entry name" value="SAM-dependent_MTases_sf"/>
</dbReference>
<dbReference type="Proteomes" id="UP000192374">
    <property type="component" value="Unassembled WGS sequence"/>
</dbReference>
<dbReference type="Pfam" id="PF13649">
    <property type="entry name" value="Methyltransf_25"/>
    <property type="match status" value="1"/>
</dbReference>
<reference evidence="6 7" key="1">
    <citation type="submission" date="2017-02" db="EMBL/GenBank/DDBJ databases">
        <title>The new phylogeny of genus Mycobacterium.</title>
        <authorList>
            <person name="Tortoli E."/>
            <person name="Trovato A."/>
            <person name="Cirillo D.M."/>
        </authorList>
    </citation>
    <scope>NUCLEOTIDE SEQUENCE [LARGE SCALE GENOMIC DNA]</scope>
    <source>
        <strain evidence="6 7">DSM 45145</strain>
    </source>
</reference>
<sequence>MNRDVLRLVYQALSRIGSNESLMASDVPDRWLVEHIEGQHRLPPGRALDLGCGAGRNTVYLARQGWDALGIDVIGRAIDIARSRAIGDAANARFLQGDVTRLDDLSVGDGYTLINDSGCYYGLAKNRRDAYAEGVTRVAAPGALLLMAGCTKIPGIVAGISEQDLRRRLPAWELQTSAVVPVSEIQRHTRIPLPLKVGLQSGRLQIRRFELSRRRPGLSA</sequence>
<dbReference type="OrthoDB" id="9786503at2"/>
<name>A0A7I7PK77_9MYCO</name>
<evidence type="ECO:0000313" key="8">
    <source>
        <dbReference type="Proteomes" id="UP000466894"/>
    </source>
</evidence>
<evidence type="ECO:0000313" key="7">
    <source>
        <dbReference type="Proteomes" id="UP000192374"/>
    </source>
</evidence>